<proteinExistence type="predicted"/>
<dbReference type="EMBL" id="CAJOBE010001014">
    <property type="protein sequence ID" value="CAF3707330.1"/>
    <property type="molecule type" value="Genomic_DNA"/>
</dbReference>
<sequence length="88" mass="9974">MKTNAVISPQIPIFKKSSFQTITIQNGDIRIANHNFSSPFSTYEIRLLPSSIINIFKSATFNPIISIKNQEIHHIYNMLHGSQVGMEN</sequence>
<dbReference type="AlphaFoldDB" id="A0A814EGA0"/>
<name>A0A814EGA0_9BILA</name>
<evidence type="ECO:0000313" key="5">
    <source>
        <dbReference type="Proteomes" id="UP000663870"/>
    </source>
</evidence>
<protein>
    <submittedName>
        <fullName evidence="1">Uncharacterized protein</fullName>
    </submittedName>
</protein>
<dbReference type="Proteomes" id="UP000663870">
    <property type="component" value="Unassembled WGS sequence"/>
</dbReference>
<accession>A0A814EGA0</accession>
<keyword evidence="5" id="KW-1185">Reference proteome</keyword>
<evidence type="ECO:0000313" key="2">
    <source>
        <dbReference type="EMBL" id="CAF1040817.1"/>
    </source>
</evidence>
<dbReference type="Proteomes" id="UP000663889">
    <property type="component" value="Unassembled WGS sequence"/>
</dbReference>
<dbReference type="Proteomes" id="UP000663874">
    <property type="component" value="Unassembled WGS sequence"/>
</dbReference>
<evidence type="ECO:0000313" key="4">
    <source>
        <dbReference type="EMBL" id="CAF3707330.1"/>
    </source>
</evidence>
<reference evidence="1" key="1">
    <citation type="submission" date="2021-02" db="EMBL/GenBank/DDBJ databases">
        <authorList>
            <person name="Nowell W R."/>
        </authorList>
    </citation>
    <scope>NUCLEOTIDE SEQUENCE</scope>
</reference>
<dbReference type="Proteomes" id="UP000663854">
    <property type="component" value="Unassembled WGS sequence"/>
</dbReference>
<dbReference type="EMBL" id="CAJNOU010000351">
    <property type="protein sequence ID" value="CAF0968932.1"/>
    <property type="molecule type" value="Genomic_DNA"/>
</dbReference>
<gene>
    <name evidence="4" type="ORF">FNK824_LOCUS9577</name>
    <name evidence="3" type="ORF">JXQ802_LOCUS24073</name>
    <name evidence="2" type="ORF">PYM288_LOCUS16634</name>
    <name evidence="1" type="ORF">SEV965_LOCUS9140</name>
</gene>
<dbReference type="EMBL" id="CAJNOL010000772">
    <property type="protein sequence ID" value="CAF1194563.1"/>
    <property type="molecule type" value="Genomic_DNA"/>
</dbReference>
<organism evidence="1 6">
    <name type="scientific">Rotaria sordida</name>
    <dbReference type="NCBI Taxonomy" id="392033"/>
    <lineage>
        <taxon>Eukaryota</taxon>
        <taxon>Metazoa</taxon>
        <taxon>Spiralia</taxon>
        <taxon>Gnathifera</taxon>
        <taxon>Rotifera</taxon>
        <taxon>Eurotatoria</taxon>
        <taxon>Bdelloidea</taxon>
        <taxon>Philodinida</taxon>
        <taxon>Philodinidae</taxon>
        <taxon>Rotaria</taxon>
    </lineage>
</organism>
<evidence type="ECO:0000313" key="3">
    <source>
        <dbReference type="EMBL" id="CAF1194563.1"/>
    </source>
</evidence>
<dbReference type="EMBL" id="CAJNOH010000439">
    <property type="protein sequence ID" value="CAF1040817.1"/>
    <property type="molecule type" value="Genomic_DNA"/>
</dbReference>
<comment type="caution">
    <text evidence="1">The sequence shown here is derived from an EMBL/GenBank/DDBJ whole genome shotgun (WGS) entry which is preliminary data.</text>
</comment>
<evidence type="ECO:0000313" key="6">
    <source>
        <dbReference type="Proteomes" id="UP000663889"/>
    </source>
</evidence>
<evidence type="ECO:0000313" key="1">
    <source>
        <dbReference type="EMBL" id="CAF0968932.1"/>
    </source>
</evidence>